<protein>
    <submittedName>
        <fullName evidence="1">Uncharacterized protein</fullName>
    </submittedName>
</protein>
<reference evidence="1 2" key="1">
    <citation type="submission" date="2018-11" db="EMBL/GenBank/DDBJ databases">
        <authorList>
            <consortium name="Pathogen Informatics"/>
        </authorList>
    </citation>
    <scope>NUCLEOTIDE SEQUENCE [LARGE SCALE GENOMIC DNA]</scope>
</reference>
<dbReference type="OrthoDB" id="6233441at2759"/>
<evidence type="ECO:0000313" key="1">
    <source>
        <dbReference type="EMBL" id="VDN14217.1"/>
    </source>
</evidence>
<evidence type="ECO:0000313" key="2">
    <source>
        <dbReference type="Proteomes" id="UP000281553"/>
    </source>
</evidence>
<dbReference type="Proteomes" id="UP000281553">
    <property type="component" value="Unassembled WGS sequence"/>
</dbReference>
<sequence>MSSRLVDFSLIPFHEVQSEDFAQYVTFEKDGVKINVPIHVPAEYRSAAKNDPNFFEQLKSQILHQFASEDTQGELLTDRGAPLKQDTTYALVHVAAPRVSAFQKLS</sequence>
<dbReference type="AlphaFoldDB" id="A0A3P7LRC5"/>
<organism evidence="1 2">
    <name type="scientific">Dibothriocephalus latus</name>
    <name type="common">Fish tapeworm</name>
    <name type="synonym">Diphyllobothrium latum</name>
    <dbReference type="NCBI Taxonomy" id="60516"/>
    <lineage>
        <taxon>Eukaryota</taxon>
        <taxon>Metazoa</taxon>
        <taxon>Spiralia</taxon>
        <taxon>Lophotrochozoa</taxon>
        <taxon>Platyhelminthes</taxon>
        <taxon>Cestoda</taxon>
        <taxon>Eucestoda</taxon>
        <taxon>Diphyllobothriidea</taxon>
        <taxon>Diphyllobothriidae</taxon>
        <taxon>Dibothriocephalus</taxon>
    </lineage>
</organism>
<dbReference type="EMBL" id="UYRU01058616">
    <property type="protein sequence ID" value="VDN14217.1"/>
    <property type="molecule type" value="Genomic_DNA"/>
</dbReference>
<proteinExistence type="predicted"/>
<accession>A0A3P7LRC5</accession>
<keyword evidence="2" id="KW-1185">Reference proteome</keyword>
<gene>
    <name evidence="1" type="ORF">DILT_LOCUS10048</name>
</gene>
<name>A0A3P7LRC5_DIBLA</name>